<protein>
    <submittedName>
        <fullName evidence="2">Septum site-determining protein Ssd</fullName>
    </submittedName>
</protein>
<dbReference type="EMBL" id="JBHSKD010000008">
    <property type="protein sequence ID" value="MFC5176598.1"/>
    <property type="molecule type" value="Genomic_DNA"/>
</dbReference>
<accession>A0ABW0BH65</accession>
<dbReference type="InterPro" id="IPR050625">
    <property type="entry name" value="ParA/MinD_ATPase"/>
</dbReference>
<dbReference type="Pfam" id="PF26563">
    <property type="entry name" value="Rv3660c_N"/>
    <property type="match status" value="1"/>
</dbReference>
<evidence type="ECO:0000313" key="3">
    <source>
        <dbReference type="Proteomes" id="UP001596087"/>
    </source>
</evidence>
<gene>
    <name evidence="2" type="primary">ssd</name>
    <name evidence="2" type="ORF">ACFPGP_07930</name>
</gene>
<evidence type="ECO:0000313" key="2">
    <source>
        <dbReference type="EMBL" id="MFC5176598.1"/>
    </source>
</evidence>
<comment type="caution">
    <text evidence="2">The sequence shown here is derived from an EMBL/GenBank/DDBJ whole genome shotgun (WGS) entry which is preliminary data.</text>
</comment>
<feature type="domain" description="Rv3660c-like CheY-like N-terminal" evidence="1">
    <location>
        <begin position="16"/>
        <end position="126"/>
    </location>
</feature>
<organism evidence="2 3">
    <name type="scientific">Nocardioides taihuensis</name>
    <dbReference type="NCBI Taxonomy" id="1835606"/>
    <lineage>
        <taxon>Bacteria</taxon>
        <taxon>Bacillati</taxon>
        <taxon>Actinomycetota</taxon>
        <taxon>Actinomycetes</taxon>
        <taxon>Propionibacteriales</taxon>
        <taxon>Nocardioidaceae</taxon>
        <taxon>Nocardioides</taxon>
    </lineage>
</organism>
<keyword evidence="3" id="KW-1185">Reference proteome</keyword>
<dbReference type="SUPFAM" id="SSF52540">
    <property type="entry name" value="P-loop containing nucleoside triphosphate hydrolases"/>
    <property type="match status" value="1"/>
</dbReference>
<dbReference type="Proteomes" id="UP001596087">
    <property type="component" value="Unassembled WGS sequence"/>
</dbReference>
<dbReference type="PANTHER" id="PTHR43384">
    <property type="entry name" value="SEPTUM SITE-DETERMINING PROTEIN MIND HOMOLOG, CHLOROPLASTIC-RELATED"/>
    <property type="match status" value="1"/>
</dbReference>
<evidence type="ECO:0000259" key="1">
    <source>
        <dbReference type="Pfam" id="PF26563"/>
    </source>
</evidence>
<sequence>MDTPSVSPPAVMPLVVTGDDGLLDEVLRLAAAAGCTPEVAGDASAALRGWSGASVVLVGADLAADLARAVPPRRPGVHVVTATDPPPPDLFPAALGLGAESVAALDAAGEWVVEVLTDLVDPGTARGLTVGVIGGSGGAGASTLACALGQVAARSGPAVVVDLDPLGPGLDRVLGLEDRDGIRWDDLAVTTGRLGARALRHALPGRGDLRVLTWPAAPGVPPSPAVVRETLTAAQRGHEVVVVDLPRVDADLDEVAARCDLLLVVAVGSVPGVASAARLCTTLPDPRRSWLVLRRAADPAAVEAAVGLPVLVAMSDQRGLDESIDLGLGPVRSRGGPLSRASREVLAALAAA</sequence>
<name>A0ABW0BH65_9ACTN</name>
<dbReference type="Gene3D" id="3.40.50.300">
    <property type="entry name" value="P-loop containing nucleotide triphosphate hydrolases"/>
    <property type="match status" value="1"/>
</dbReference>
<dbReference type="InterPro" id="IPR022521">
    <property type="entry name" value="Rv3660c"/>
</dbReference>
<dbReference type="RefSeq" id="WP_378589047.1">
    <property type="nucleotide sequence ID" value="NZ_JBHSKD010000008.1"/>
</dbReference>
<reference evidence="3" key="1">
    <citation type="journal article" date="2019" name="Int. J. Syst. Evol. Microbiol.">
        <title>The Global Catalogue of Microorganisms (GCM) 10K type strain sequencing project: providing services to taxonomists for standard genome sequencing and annotation.</title>
        <authorList>
            <consortium name="The Broad Institute Genomics Platform"/>
            <consortium name="The Broad Institute Genome Sequencing Center for Infectious Disease"/>
            <person name="Wu L."/>
            <person name="Ma J."/>
        </authorList>
    </citation>
    <scope>NUCLEOTIDE SEQUENCE [LARGE SCALE GENOMIC DNA]</scope>
    <source>
        <strain evidence="3">DFY41</strain>
    </source>
</reference>
<dbReference type="NCBIfam" id="TIGR03815">
    <property type="entry name" value="CpaE_hom_Actino"/>
    <property type="match status" value="1"/>
</dbReference>
<dbReference type="PANTHER" id="PTHR43384:SF11">
    <property type="entry name" value="SEPTUM SITE DETERMINING PROTEIN"/>
    <property type="match status" value="1"/>
</dbReference>
<proteinExistence type="predicted"/>
<dbReference type="InterPro" id="IPR027417">
    <property type="entry name" value="P-loop_NTPase"/>
</dbReference>
<dbReference type="InterPro" id="IPR059050">
    <property type="entry name" value="Rv3660c_N"/>
</dbReference>